<feature type="non-terminal residue" evidence="2">
    <location>
        <position position="71"/>
    </location>
</feature>
<gene>
    <name evidence="2" type="ORF">TorRG33x02_230490</name>
</gene>
<dbReference type="AlphaFoldDB" id="A0A2P5E6M1"/>
<keyword evidence="1" id="KW-1133">Transmembrane helix</keyword>
<keyword evidence="1" id="KW-0812">Transmembrane</keyword>
<accession>A0A2P5E6M1</accession>
<evidence type="ECO:0000313" key="3">
    <source>
        <dbReference type="Proteomes" id="UP000237000"/>
    </source>
</evidence>
<proteinExistence type="predicted"/>
<feature type="transmembrane region" description="Helical" evidence="1">
    <location>
        <begin position="22"/>
        <end position="43"/>
    </location>
</feature>
<keyword evidence="1" id="KW-0472">Membrane</keyword>
<comment type="caution">
    <text evidence="2">The sequence shown here is derived from an EMBL/GenBank/DDBJ whole genome shotgun (WGS) entry which is preliminary data.</text>
</comment>
<evidence type="ECO:0000256" key="1">
    <source>
        <dbReference type="SAM" id="Phobius"/>
    </source>
</evidence>
<dbReference type="InParanoid" id="A0A2P5E6M1"/>
<sequence>MDSFFWLFDNDGDNDGQQSKPFGLLGVLQLDFLLGFIAFGLRLQLLEQEIKIMEREMRMTEILRDLPHDFV</sequence>
<organism evidence="2 3">
    <name type="scientific">Trema orientale</name>
    <name type="common">Charcoal tree</name>
    <name type="synonym">Celtis orientalis</name>
    <dbReference type="NCBI Taxonomy" id="63057"/>
    <lineage>
        <taxon>Eukaryota</taxon>
        <taxon>Viridiplantae</taxon>
        <taxon>Streptophyta</taxon>
        <taxon>Embryophyta</taxon>
        <taxon>Tracheophyta</taxon>
        <taxon>Spermatophyta</taxon>
        <taxon>Magnoliopsida</taxon>
        <taxon>eudicotyledons</taxon>
        <taxon>Gunneridae</taxon>
        <taxon>Pentapetalae</taxon>
        <taxon>rosids</taxon>
        <taxon>fabids</taxon>
        <taxon>Rosales</taxon>
        <taxon>Cannabaceae</taxon>
        <taxon>Trema</taxon>
    </lineage>
</organism>
<dbReference type="Proteomes" id="UP000237000">
    <property type="component" value="Unassembled WGS sequence"/>
</dbReference>
<keyword evidence="3" id="KW-1185">Reference proteome</keyword>
<dbReference type="EMBL" id="JXTC01000223">
    <property type="protein sequence ID" value="PON81165.1"/>
    <property type="molecule type" value="Genomic_DNA"/>
</dbReference>
<protein>
    <submittedName>
        <fullName evidence="2">Uncharacterized protein</fullName>
    </submittedName>
</protein>
<name>A0A2P5E6M1_TREOI</name>
<reference evidence="3" key="1">
    <citation type="submission" date="2016-06" db="EMBL/GenBank/DDBJ databases">
        <title>Parallel loss of symbiosis genes in relatives of nitrogen-fixing non-legume Parasponia.</title>
        <authorList>
            <person name="Van Velzen R."/>
            <person name="Holmer R."/>
            <person name="Bu F."/>
            <person name="Rutten L."/>
            <person name="Van Zeijl A."/>
            <person name="Liu W."/>
            <person name="Santuari L."/>
            <person name="Cao Q."/>
            <person name="Sharma T."/>
            <person name="Shen D."/>
            <person name="Roswanjaya Y."/>
            <person name="Wardhani T."/>
            <person name="Kalhor M.S."/>
            <person name="Jansen J."/>
            <person name="Van den Hoogen J."/>
            <person name="Gungor B."/>
            <person name="Hartog M."/>
            <person name="Hontelez J."/>
            <person name="Verver J."/>
            <person name="Yang W.-C."/>
            <person name="Schijlen E."/>
            <person name="Repin R."/>
            <person name="Schilthuizen M."/>
            <person name="Schranz E."/>
            <person name="Heidstra R."/>
            <person name="Miyata K."/>
            <person name="Fedorova E."/>
            <person name="Kohlen W."/>
            <person name="Bisseling T."/>
            <person name="Smit S."/>
            <person name="Geurts R."/>
        </authorList>
    </citation>
    <scope>NUCLEOTIDE SEQUENCE [LARGE SCALE GENOMIC DNA]</scope>
    <source>
        <strain evidence="3">cv. RG33-2</strain>
    </source>
</reference>
<evidence type="ECO:0000313" key="2">
    <source>
        <dbReference type="EMBL" id="PON81165.1"/>
    </source>
</evidence>